<dbReference type="STRING" id="128944.AWM75_04435"/>
<dbReference type="AlphaFoldDB" id="A0A120IAV6"/>
<dbReference type="Proteomes" id="UP000062260">
    <property type="component" value="Chromosome"/>
</dbReference>
<evidence type="ECO:0000313" key="2">
    <source>
        <dbReference type="Proteomes" id="UP000062260"/>
    </source>
</evidence>
<proteinExistence type="predicted"/>
<dbReference type="KEGG" id="auh:AWM75_04435"/>
<gene>
    <name evidence="1" type="ORF">AWM75_04435</name>
</gene>
<dbReference type="RefSeq" id="WP_067978748.1">
    <property type="nucleotide sequence ID" value="NZ_CP014163.1"/>
</dbReference>
<name>A0A120IAV6_9LACT</name>
<dbReference type="OrthoDB" id="2135908at2"/>
<evidence type="ECO:0000313" key="1">
    <source>
        <dbReference type="EMBL" id="AMB99294.1"/>
    </source>
</evidence>
<sequence length="63" mass="6760">MTKENAAIIMALACVAINIYIVWKGQTAEGMTARQQARLKTVSGVCLLLAFIAMTFGSQLGLK</sequence>
<organism evidence="1 2">
    <name type="scientific">Aerococcus urinaehominis</name>
    <dbReference type="NCBI Taxonomy" id="128944"/>
    <lineage>
        <taxon>Bacteria</taxon>
        <taxon>Bacillati</taxon>
        <taxon>Bacillota</taxon>
        <taxon>Bacilli</taxon>
        <taxon>Lactobacillales</taxon>
        <taxon>Aerococcaceae</taxon>
        <taxon>Aerococcus</taxon>
    </lineage>
</organism>
<reference evidence="1 2" key="1">
    <citation type="journal article" date="2016" name="Genome Announc.">
        <title>Complete Genome Sequences of Aerococcus christensenii CCUG 28831T, Aerococcus sanguinicola CCUG 43001T, Aerococcus urinae CCUG 36881T, Aerococcus urinaeequi CCUG 28094T, Aerococcus urinaehominis CCUG 42038 BT, and Aerococcus viridans CCUG 4311T.</title>
        <authorList>
            <person name="Carkaci D."/>
            <person name="Dargis R."/>
            <person name="Nielsen X.C."/>
            <person name="Skovgaard O."/>
            <person name="Fuursted K."/>
            <person name="Christensen J.J."/>
        </authorList>
    </citation>
    <scope>NUCLEOTIDE SEQUENCE [LARGE SCALE GENOMIC DNA]</scope>
    <source>
        <strain evidence="1 2">CCUG42038B</strain>
    </source>
</reference>
<reference evidence="2" key="2">
    <citation type="submission" date="2016-01" db="EMBL/GenBank/DDBJ databases">
        <title>Six Aerococcus type strain genome sequencing and assembly using PacBio and Illumina Hiseq.</title>
        <authorList>
            <person name="Carkaci D."/>
            <person name="Dargis R."/>
            <person name="Nielsen X.C."/>
            <person name="Skovgaard O."/>
            <person name="Fuursted K."/>
            <person name="Christensen J.J."/>
        </authorList>
    </citation>
    <scope>NUCLEOTIDE SEQUENCE [LARGE SCALE GENOMIC DNA]</scope>
    <source>
        <strain evidence="2">CCUG42038B</strain>
    </source>
</reference>
<protein>
    <submittedName>
        <fullName evidence="1">Uncharacterized protein</fullName>
    </submittedName>
</protein>
<accession>A0A120IAV6</accession>
<dbReference type="EMBL" id="CP014163">
    <property type="protein sequence ID" value="AMB99294.1"/>
    <property type="molecule type" value="Genomic_DNA"/>
</dbReference>
<keyword evidence="2" id="KW-1185">Reference proteome</keyword>